<dbReference type="PANTHER" id="PTHR10656:SF69">
    <property type="entry name" value="MAB-21-LIKE HHH_H2TH-LIKE DOMAIN-CONTAINING PROTEIN"/>
    <property type="match status" value="1"/>
</dbReference>
<dbReference type="Gene3D" id="1.10.1410.40">
    <property type="match status" value="1"/>
</dbReference>
<keyword evidence="3" id="KW-1185">Reference proteome</keyword>
<reference evidence="2" key="1">
    <citation type="journal article" date="2019" name="bioRxiv">
        <title>The Genome of the Zebra Mussel, Dreissena polymorpha: A Resource for Invasive Species Research.</title>
        <authorList>
            <person name="McCartney M.A."/>
            <person name="Auch B."/>
            <person name="Kono T."/>
            <person name="Mallez S."/>
            <person name="Zhang Y."/>
            <person name="Obille A."/>
            <person name="Becker A."/>
            <person name="Abrahante J.E."/>
            <person name="Garbe J."/>
            <person name="Badalamenti J.P."/>
            <person name="Herman A."/>
            <person name="Mangelson H."/>
            <person name="Liachko I."/>
            <person name="Sullivan S."/>
            <person name="Sone E.D."/>
            <person name="Koren S."/>
            <person name="Silverstein K.A.T."/>
            <person name="Beckman K.B."/>
            <person name="Gohl D.M."/>
        </authorList>
    </citation>
    <scope>NUCLEOTIDE SEQUENCE</scope>
    <source>
        <strain evidence="2">Duluth1</strain>
        <tissue evidence="2">Whole animal</tissue>
    </source>
</reference>
<accession>A0A9D4HQK7</accession>
<dbReference type="PANTHER" id="PTHR10656">
    <property type="entry name" value="CELL FATE DETERMINING PROTEIN MAB21-RELATED"/>
    <property type="match status" value="1"/>
</dbReference>
<sequence length="731" mass="84930">MEAISLRLDEVMEDIGVTEDLIQFRRHMYHVRELFMPLMTPPFKARAYIVGSQIEGSTTIGMDSDLDVFWYLNTVIVHLHVSECCSPKNINTLVIKTYPWSLPQCCSLQVVDSDDDGKPVPLTVKNMDKYFESEINNRFILDKQGLVLLDSDYFAFKQFNAYIEKRDNVVQKGPALSSPGKCDCVFGIQCPTLPVNCQLLFSKQNQPIHWPKKTTIAKAKKCGMFLVAPGNLRNTYTYQDVSSMAYMNVQYPKDYINTQCRMSTNLIERLLMFDLNIVQMRAFILTKMIRKEMFDQLVGDRLCTFHVKTALFFTIENYPENIWRKDNIVQCVLYCLSTLRRFLKRRICPHYIIASVNLFADKLKVFEFQNLIDILTSLISSKLQCILTLNTDMIKDRLFGSNDSKLSTRKENCSLVKTRLTREFITFTIECIVPEKPPIFETYLYHCVQSVQEALNRWNKYSTELNFLLKTVHGAIASIKASACIANNVAITEDIIKLYNSSFSRMHIDNYLKYASMLVCTRKCELADAILEYVDRMLTPDMIELSLKGKYIKTPAHIHQKEELFSPTDIFIAYASKMLLVVTFPREAIHCVPVFLVYEMYRTITNRDYEKGDPNKFCNMWMEQAVVDVKPFLYYLQYLSARCIEKKLIAYKKLFKFTCSKIINKHHCHIETTFNLMGHILELENCLTAAWCAYTSSVRLFSSNNAAYWHLFRLLGHYVYSHHGNTITYLV</sequence>
<dbReference type="EMBL" id="JAIWYP010000012">
    <property type="protein sequence ID" value="KAH3727824.1"/>
    <property type="molecule type" value="Genomic_DNA"/>
</dbReference>
<dbReference type="Proteomes" id="UP000828390">
    <property type="component" value="Unassembled WGS sequence"/>
</dbReference>
<dbReference type="InterPro" id="IPR046906">
    <property type="entry name" value="Mab-21_HhH/H2TH-like"/>
</dbReference>
<dbReference type="SMART" id="SM01265">
    <property type="entry name" value="Mab-21"/>
    <property type="match status" value="1"/>
</dbReference>
<evidence type="ECO:0000313" key="3">
    <source>
        <dbReference type="Proteomes" id="UP000828390"/>
    </source>
</evidence>
<evidence type="ECO:0000313" key="2">
    <source>
        <dbReference type="EMBL" id="KAH3727824.1"/>
    </source>
</evidence>
<evidence type="ECO:0000259" key="1">
    <source>
        <dbReference type="Pfam" id="PF20266"/>
    </source>
</evidence>
<proteinExistence type="predicted"/>
<gene>
    <name evidence="2" type="ORF">DPMN_053769</name>
</gene>
<feature type="domain" description="Mab-21-like HhH/H2TH-like" evidence="1">
    <location>
        <begin position="297"/>
        <end position="362"/>
    </location>
</feature>
<comment type="caution">
    <text evidence="2">The sequence shown here is derived from an EMBL/GenBank/DDBJ whole genome shotgun (WGS) entry which is preliminary data.</text>
</comment>
<reference evidence="2" key="2">
    <citation type="submission" date="2020-11" db="EMBL/GenBank/DDBJ databases">
        <authorList>
            <person name="McCartney M.A."/>
            <person name="Auch B."/>
            <person name="Kono T."/>
            <person name="Mallez S."/>
            <person name="Becker A."/>
            <person name="Gohl D.M."/>
            <person name="Silverstein K.A.T."/>
            <person name="Koren S."/>
            <person name="Bechman K.B."/>
            <person name="Herman A."/>
            <person name="Abrahante J.E."/>
            <person name="Garbe J."/>
        </authorList>
    </citation>
    <scope>NUCLEOTIDE SEQUENCE</scope>
    <source>
        <strain evidence="2">Duluth1</strain>
        <tissue evidence="2">Whole animal</tissue>
    </source>
</reference>
<dbReference type="AlphaFoldDB" id="A0A9D4HQK7"/>
<organism evidence="2 3">
    <name type="scientific">Dreissena polymorpha</name>
    <name type="common">Zebra mussel</name>
    <name type="synonym">Mytilus polymorpha</name>
    <dbReference type="NCBI Taxonomy" id="45954"/>
    <lineage>
        <taxon>Eukaryota</taxon>
        <taxon>Metazoa</taxon>
        <taxon>Spiralia</taxon>
        <taxon>Lophotrochozoa</taxon>
        <taxon>Mollusca</taxon>
        <taxon>Bivalvia</taxon>
        <taxon>Autobranchia</taxon>
        <taxon>Heteroconchia</taxon>
        <taxon>Euheterodonta</taxon>
        <taxon>Imparidentia</taxon>
        <taxon>Neoheterodontei</taxon>
        <taxon>Myida</taxon>
        <taxon>Dreissenoidea</taxon>
        <taxon>Dreissenidae</taxon>
        <taxon>Dreissena</taxon>
    </lineage>
</organism>
<dbReference type="Pfam" id="PF20266">
    <property type="entry name" value="Mab-21_C"/>
    <property type="match status" value="1"/>
</dbReference>
<protein>
    <recommendedName>
        <fullName evidence="1">Mab-21-like HhH/H2TH-like domain-containing protein</fullName>
    </recommendedName>
</protein>
<dbReference type="InterPro" id="IPR024810">
    <property type="entry name" value="MAB21L/cGLR"/>
</dbReference>
<name>A0A9D4HQK7_DREPO</name>